<evidence type="ECO:0000313" key="2">
    <source>
        <dbReference type="EMBL" id="BAK07745.1"/>
    </source>
</evidence>
<feature type="region of interest" description="Disordered" evidence="1">
    <location>
        <begin position="20"/>
        <end position="126"/>
    </location>
</feature>
<proteinExistence type="evidence at transcript level"/>
<name>F2EK73_HORVV</name>
<dbReference type="EMBL" id="AK376550">
    <property type="protein sequence ID" value="BAK07745.1"/>
    <property type="molecule type" value="mRNA"/>
</dbReference>
<organism evidence="2">
    <name type="scientific">Hordeum vulgare subsp. vulgare</name>
    <name type="common">Domesticated barley</name>
    <dbReference type="NCBI Taxonomy" id="112509"/>
    <lineage>
        <taxon>Eukaryota</taxon>
        <taxon>Viridiplantae</taxon>
        <taxon>Streptophyta</taxon>
        <taxon>Embryophyta</taxon>
        <taxon>Tracheophyta</taxon>
        <taxon>Spermatophyta</taxon>
        <taxon>Magnoliopsida</taxon>
        <taxon>Liliopsida</taxon>
        <taxon>Poales</taxon>
        <taxon>Poaceae</taxon>
        <taxon>BOP clade</taxon>
        <taxon>Pooideae</taxon>
        <taxon>Triticodae</taxon>
        <taxon>Triticeae</taxon>
        <taxon>Hordeinae</taxon>
        <taxon>Hordeum</taxon>
    </lineage>
</organism>
<feature type="compositionally biased region" description="Basic residues" evidence="1">
    <location>
        <begin position="110"/>
        <end position="126"/>
    </location>
</feature>
<protein>
    <submittedName>
        <fullName evidence="2">Predicted protein</fullName>
    </submittedName>
</protein>
<reference evidence="2" key="1">
    <citation type="journal article" date="2011" name="Plant Physiol.">
        <title>Comprehensive sequence analysis of 24,783 barley full-length cDNAs derived from 12 clone libraries.</title>
        <authorList>
            <person name="Matsumoto T."/>
            <person name="Tanaka T."/>
            <person name="Sakai H."/>
            <person name="Amano N."/>
            <person name="Kanamori H."/>
            <person name="Kurita K."/>
            <person name="Kikuta A."/>
            <person name="Kamiya K."/>
            <person name="Yamamoto M."/>
            <person name="Ikawa H."/>
            <person name="Fujii N."/>
            <person name="Hori K."/>
            <person name="Itoh T."/>
            <person name="Sato K."/>
        </authorList>
    </citation>
    <scope>NUCLEOTIDE SEQUENCE</scope>
    <source>
        <tissue evidence="2">Flower</tissue>
    </source>
</reference>
<accession>F2EK73</accession>
<dbReference type="AlphaFoldDB" id="F2EK73"/>
<feature type="non-terminal residue" evidence="2">
    <location>
        <position position="1"/>
    </location>
</feature>
<feature type="compositionally biased region" description="Basic and acidic residues" evidence="1">
    <location>
        <begin position="97"/>
        <end position="106"/>
    </location>
</feature>
<evidence type="ECO:0000256" key="1">
    <source>
        <dbReference type="SAM" id="MobiDB-lite"/>
    </source>
</evidence>
<sequence length="126" mass="13854">GCGPTITIILLPLPRWRSRCGDQRWSGRQGRRRGLSYGTPTSTYWCPASTRLASTSTAPPRGGSSHGRLLRRRAYATSAGGGTRDLQPNGRPPRPGQGREGRDRLQRGRGALRRGRRAGRHSGRLR</sequence>